<dbReference type="InterPro" id="IPR001680">
    <property type="entry name" value="WD40_rpt"/>
</dbReference>
<dbReference type="PROSITE" id="PS50294">
    <property type="entry name" value="WD_REPEATS_REGION"/>
    <property type="match status" value="2"/>
</dbReference>
<dbReference type="PANTHER" id="PTHR22847">
    <property type="entry name" value="WD40 REPEAT PROTEIN"/>
    <property type="match status" value="1"/>
</dbReference>
<dbReference type="InterPro" id="IPR036322">
    <property type="entry name" value="WD40_repeat_dom_sf"/>
</dbReference>
<dbReference type="PIRSF" id="PIRSF037647">
    <property type="entry name" value="Dynein_regulator_Lis1"/>
    <property type="match status" value="1"/>
</dbReference>
<dbReference type="PROSITE" id="PS00678">
    <property type="entry name" value="WD_REPEATS_1"/>
    <property type="match status" value="2"/>
</dbReference>
<evidence type="ECO:0000256" key="2">
    <source>
        <dbReference type="ARBA" id="ARBA00022490"/>
    </source>
</evidence>
<keyword evidence="6" id="KW-0677">Repeat</keyword>
<evidence type="ECO:0000256" key="7">
    <source>
        <dbReference type="ARBA" id="ARBA00022776"/>
    </source>
</evidence>
<evidence type="ECO:0000256" key="4">
    <source>
        <dbReference type="ARBA" id="ARBA00022618"/>
    </source>
</evidence>
<evidence type="ECO:0000256" key="10">
    <source>
        <dbReference type="ARBA" id="ARBA00023306"/>
    </source>
</evidence>
<evidence type="ECO:0000256" key="8">
    <source>
        <dbReference type="ARBA" id="ARBA00023054"/>
    </source>
</evidence>
<evidence type="ECO:0000256" key="6">
    <source>
        <dbReference type="ARBA" id="ARBA00022737"/>
    </source>
</evidence>
<dbReference type="InterPro" id="IPR037190">
    <property type="entry name" value="LIS1_N"/>
</dbReference>
<keyword evidence="10 11" id="KW-0131">Cell cycle</keyword>
<dbReference type="Pfam" id="PF00400">
    <property type="entry name" value="WD40"/>
    <property type="match status" value="4"/>
</dbReference>
<evidence type="ECO:0000256" key="9">
    <source>
        <dbReference type="ARBA" id="ARBA00023212"/>
    </source>
</evidence>
<protein>
    <recommendedName>
        <fullName evidence="11">Nuclear distribution protein PAC1</fullName>
    </recommendedName>
    <alternativeName>
        <fullName evidence="11">Lissencephaly-1 homolog</fullName>
        <shortName evidence="11">LIS-1</shortName>
    </alternativeName>
    <alternativeName>
        <fullName evidence="11">nudF homolog</fullName>
    </alternativeName>
</protein>
<dbReference type="InterPro" id="IPR017252">
    <property type="entry name" value="Dynein_regulator_LIS1"/>
</dbReference>
<dbReference type="EMBL" id="OZ022407">
    <property type="protein sequence ID" value="CAK9437787.1"/>
    <property type="molecule type" value="Genomic_DNA"/>
</dbReference>
<evidence type="ECO:0000256" key="1">
    <source>
        <dbReference type="ARBA" id="ARBA00022448"/>
    </source>
</evidence>
<name>A0ABP0ZLE5_9ASCO</name>
<evidence type="ECO:0000313" key="13">
    <source>
        <dbReference type="EMBL" id="CAK9437787.1"/>
    </source>
</evidence>
<organism evidence="13 14">
    <name type="scientific">Lodderomyces beijingensis</name>
    <dbReference type="NCBI Taxonomy" id="1775926"/>
    <lineage>
        <taxon>Eukaryota</taxon>
        <taxon>Fungi</taxon>
        <taxon>Dikarya</taxon>
        <taxon>Ascomycota</taxon>
        <taxon>Saccharomycotina</taxon>
        <taxon>Pichiomycetes</taxon>
        <taxon>Debaryomycetaceae</taxon>
        <taxon>Candida/Lodderomyces clade</taxon>
        <taxon>Lodderomyces</taxon>
    </lineage>
</organism>
<evidence type="ECO:0000256" key="11">
    <source>
        <dbReference type="HAMAP-Rule" id="MF_03141"/>
    </source>
</evidence>
<evidence type="ECO:0000256" key="3">
    <source>
        <dbReference type="ARBA" id="ARBA00022574"/>
    </source>
</evidence>
<dbReference type="RefSeq" id="XP_066829103.1">
    <property type="nucleotide sequence ID" value="XM_066972134.1"/>
</dbReference>
<gene>
    <name evidence="11" type="primary">PAC1</name>
    <name evidence="11" type="synonym">LIS1</name>
    <name evidence="13" type="ORF">LODBEIA_P21650</name>
</gene>
<comment type="subcellular location">
    <subcellularLocation>
        <location evidence="11">Cytoplasm</location>
        <location evidence="11">Cytoskeleton</location>
    </subcellularLocation>
    <subcellularLocation>
        <location evidence="11">Cytoplasm</location>
        <location evidence="11">Cytoskeleton</location>
        <location evidence="11">Spindle pole</location>
    </subcellularLocation>
    <text evidence="11">Localizes to the plus ends of microtubules and the mitotic spindle poles.</text>
</comment>
<keyword evidence="4 11" id="KW-0132">Cell division</keyword>
<evidence type="ECO:0000256" key="5">
    <source>
        <dbReference type="ARBA" id="ARBA00022701"/>
    </source>
</evidence>
<keyword evidence="1 11" id="KW-0813">Transport</keyword>
<reference evidence="13 14" key="1">
    <citation type="submission" date="2024-03" db="EMBL/GenBank/DDBJ databases">
        <authorList>
            <person name="Brejova B."/>
        </authorList>
    </citation>
    <scope>NUCLEOTIDE SEQUENCE [LARGE SCALE GENOMIC DNA]</scope>
    <source>
        <strain evidence="13 14">CBS 14171</strain>
    </source>
</reference>
<dbReference type="Gene3D" id="2.130.10.10">
    <property type="entry name" value="YVTN repeat-like/Quinoprotein amine dehydrogenase"/>
    <property type="match status" value="3"/>
</dbReference>
<keyword evidence="2 11" id="KW-0963">Cytoplasm</keyword>
<proteinExistence type="inferred from homology"/>
<evidence type="ECO:0000313" key="14">
    <source>
        <dbReference type="Proteomes" id="UP001497383"/>
    </source>
</evidence>
<accession>A0ABP0ZLE5</accession>
<dbReference type="SMART" id="SM00320">
    <property type="entry name" value="WD40"/>
    <property type="match status" value="7"/>
</dbReference>
<sequence>MNGTSSILTDRQQQALNQAILQYLKPICSNSDNDAIHTQLSQLLLPTSHEARDEEQIVDRFLEKKWSTVLRLQKKIIDLENEITNIRSIIDTDAIQQQQQQQQPTSSKDRLNWLPMTSIQTFETQSVITSVQLHPVLPLVYCCCSDGSIYVWNFASDENSLPEKIIKAHTKSANQLAISWNPVELTPGAAAAAIATTAGATQDRQFLLASCSSDLTIRIYDATTYQHLRTLRGHEHTISSLAFSPANDLLYSVSRDKTIRTWNVRDGTCLKSSVGHSDWVRDLDVVSSLRDGDFLVTCSNDQSARLTHAPSGTGIAMLISHTHVIESVRFLPTISNHILDTYISNNLDLFPTLPRDLIKDDVYNKLGYKYCVTASRDNTLKIWLLPPPQFIQGRPPLPSKYNQSQAWLMATLTGHQSWVKSVVVHPNGKYIFSGSDDKTIKVWDLSGLNLTSRVGCVRTLSGHDGFLTGLDFARLTKRRKTAEMNGNVVVANGSKRPQEDDTEMRLKEVEIRLRCVFVSCATDNLVKIWK</sequence>
<keyword evidence="7 11" id="KW-0498">Mitosis</keyword>
<keyword evidence="3 12" id="KW-0853">WD repeat</keyword>
<comment type="function">
    <text evidence="11">Positively regulates the activity of the minus-end directed microtubule motor protein dynein. Plays a central role in positioning the mitotic spindle at the bud neck during cell division. Targets cytoplasmic dynein to microtubule plus ends, thereby promoting dynein-mediated microtubule sliding along the bud cortex and consequently the movement of the mitotic spindle to the bud neck.</text>
</comment>
<dbReference type="PANTHER" id="PTHR22847:SF637">
    <property type="entry name" value="WD REPEAT DOMAIN 5B"/>
    <property type="match status" value="1"/>
</dbReference>
<dbReference type="HAMAP" id="MF_03141">
    <property type="entry name" value="lis1"/>
    <property type="match status" value="1"/>
</dbReference>
<dbReference type="GeneID" id="92207361"/>
<dbReference type="Gene3D" id="1.20.960.30">
    <property type="match status" value="1"/>
</dbReference>
<dbReference type="SUPFAM" id="SSF109925">
    <property type="entry name" value="Lissencephaly-1 protein (Lis-1, PAF-AH alpha) N-terminal domain"/>
    <property type="match status" value="1"/>
</dbReference>
<keyword evidence="9 11" id="KW-0206">Cytoskeleton</keyword>
<dbReference type="CDD" id="cd00200">
    <property type="entry name" value="WD40"/>
    <property type="match status" value="1"/>
</dbReference>
<dbReference type="Proteomes" id="UP001497383">
    <property type="component" value="Chromosome 3"/>
</dbReference>
<dbReference type="InterPro" id="IPR015943">
    <property type="entry name" value="WD40/YVTN_repeat-like_dom_sf"/>
</dbReference>
<keyword evidence="14" id="KW-1185">Reference proteome</keyword>
<dbReference type="PROSITE" id="PS50082">
    <property type="entry name" value="WD_REPEATS_2"/>
    <property type="match status" value="2"/>
</dbReference>
<evidence type="ECO:0000256" key="12">
    <source>
        <dbReference type="PROSITE-ProRule" id="PRU00221"/>
    </source>
</evidence>
<feature type="repeat" description="WD" evidence="12">
    <location>
        <begin position="231"/>
        <end position="272"/>
    </location>
</feature>
<feature type="repeat" description="WD" evidence="12">
    <location>
        <begin position="412"/>
        <end position="453"/>
    </location>
</feature>
<comment type="similarity">
    <text evidence="11">Belongs to the WD repeat LIS1/nudF family.</text>
</comment>
<keyword evidence="5 11" id="KW-0493">Microtubule</keyword>
<keyword evidence="8 11" id="KW-0175">Coiled coil</keyword>
<comment type="subunit">
    <text evidence="11">Self-associates. Interacts with NDL1 and dynein.</text>
</comment>
<dbReference type="InterPro" id="IPR020472">
    <property type="entry name" value="WD40_PAC1"/>
</dbReference>
<dbReference type="InterPro" id="IPR019775">
    <property type="entry name" value="WD40_repeat_CS"/>
</dbReference>
<dbReference type="SUPFAM" id="SSF50978">
    <property type="entry name" value="WD40 repeat-like"/>
    <property type="match status" value="1"/>
</dbReference>
<dbReference type="PRINTS" id="PR00320">
    <property type="entry name" value="GPROTEINBRPT"/>
</dbReference>